<evidence type="ECO:0000256" key="1">
    <source>
        <dbReference type="SAM" id="Phobius"/>
    </source>
</evidence>
<keyword evidence="1" id="KW-1133">Transmembrane helix</keyword>
<keyword evidence="1" id="KW-0812">Transmembrane</keyword>
<name>A0ABR6CPI3_9BACI</name>
<proteinExistence type="predicted"/>
<comment type="caution">
    <text evidence="2">The sequence shown here is derived from an EMBL/GenBank/DDBJ whole genome shotgun (WGS) entry which is preliminary data.</text>
</comment>
<evidence type="ECO:0000313" key="3">
    <source>
        <dbReference type="Proteomes" id="UP000626697"/>
    </source>
</evidence>
<organism evidence="2 3">
    <name type="scientific">Peribacillus huizhouensis</name>
    <dbReference type="NCBI Taxonomy" id="1501239"/>
    <lineage>
        <taxon>Bacteria</taxon>
        <taxon>Bacillati</taxon>
        <taxon>Bacillota</taxon>
        <taxon>Bacilli</taxon>
        <taxon>Bacillales</taxon>
        <taxon>Bacillaceae</taxon>
        <taxon>Peribacillus</taxon>
    </lineage>
</organism>
<evidence type="ECO:0000313" key="2">
    <source>
        <dbReference type="EMBL" id="MBA9026935.1"/>
    </source>
</evidence>
<gene>
    <name evidence="2" type="ORF">HNP81_002220</name>
</gene>
<keyword evidence="3" id="KW-1185">Reference proteome</keyword>
<accession>A0ABR6CPI3</accession>
<sequence length="74" mass="8834">MNVLLPTVLGLFLYFPEDKSEYFPAAISFTIFMIACVFTMRWIIKKSRKEELKTKNLEEEVTRRNQHLKKNSLH</sequence>
<keyword evidence="1" id="KW-0472">Membrane</keyword>
<feature type="transmembrane region" description="Helical" evidence="1">
    <location>
        <begin position="22"/>
        <end position="44"/>
    </location>
</feature>
<reference evidence="2 3" key="1">
    <citation type="submission" date="2020-08" db="EMBL/GenBank/DDBJ databases">
        <title>Genomic Encyclopedia of Type Strains, Phase IV (KMG-IV): sequencing the most valuable type-strain genomes for metagenomic binning, comparative biology and taxonomic classification.</title>
        <authorList>
            <person name="Goeker M."/>
        </authorList>
    </citation>
    <scope>NUCLEOTIDE SEQUENCE [LARGE SCALE GENOMIC DNA]</scope>
    <source>
        <strain evidence="2 3">DSM 105481</strain>
    </source>
</reference>
<protein>
    <submittedName>
        <fullName evidence="2">Uncharacterized protein</fullName>
    </submittedName>
</protein>
<dbReference type="Proteomes" id="UP000626697">
    <property type="component" value="Unassembled WGS sequence"/>
</dbReference>
<dbReference type="RefSeq" id="WP_028393728.1">
    <property type="nucleotide sequence ID" value="NZ_JACJHX010000005.1"/>
</dbReference>
<dbReference type="EMBL" id="JACJHX010000005">
    <property type="protein sequence ID" value="MBA9026935.1"/>
    <property type="molecule type" value="Genomic_DNA"/>
</dbReference>